<keyword evidence="3" id="KW-1185">Reference proteome</keyword>
<feature type="compositionally biased region" description="Polar residues" evidence="1">
    <location>
        <begin position="53"/>
        <end position="63"/>
    </location>
</feature>
<feature type="compositionally biased region" description="Basic and acidic residues" evidence="1">
    <location>
        <begin position="35"/>
        <end position="52"/>
    </location>
</feature>
<accession>A0A388KG70</accession>
<comment type="caution">
    <text evidence="2">The sequence shown here is derived from an EMBL/GenBank/DDBJ whole genome shotgun (WGS) entry which is preliminary data.</text>
</comment>
<reference evidence="2 3" key="1">
    <citation type="journal article" date="2018" name="Cell">
        <title>The Chara Genome: Secondary Complexity and Implications for Plant Terrestrialization.</title>
        <authorList>
            <person name="Nishiyama T."/>
            <person name="Sakayama H."/>
            <person name="Vries J.D."/>
            <person name="Buschmann H."/>
            <person name="Saint-Marcoux D."/>
            <person name="Ullrich K.K."/>
            <person name="Haas F.B."/>
            <person name="Vanderstraeten L."/>
            <person name="Becker D."/>
            <person name="Lang D."/>
            <person name="Vosolsobe S."/>
            <person name="Rombauts S."/>
            <person name="Wilhelmsson P.K.I."/>
            <person name="Janitza P."/>
            <person name="Kern R."/>
            <person name="Heyl A."/>
            <person name="Rumpler F."/>
            <person name="Villalobos L.I.A.C."/>
            <person name="Clay J.M."/>
            <person name="Skokan R."/>
            <person name="Toyoda A."/>
            <person name="Suzuki Y."/>
            <person name="Kagoshima H."/>
            <person name="Schijlen E."/>
            <person name="Tajeshwar N."/>
            <person name="Catarino B."/>
            <person name="Hetherington A.J."/>
            <person name="Saltykova A."/>
            <person name="Bonnot C."/>
            <person name="Breuninger H."/>
            <person name="Symeonidi A."/>
            <person name="Radhakrishnan G.V."/>
            <person name="Van Nieuwerburgh F."/>
            <person name="Deforce D."/>
            <person name="Chang C."/>
            <person name="Karol K.G."/>
            <person name="Hedrich R."/>
            <person name="Ulvskov P."/>
            <person name="Glockner G."/>
            <person name="Delwiche C.F."/>
            <person name="Petrasek J."/>
            <person name="Van de Peer Y."/>
            <person name="Friml J."/>
            <person name="Beilby M."/>
            <person name="Dolan L."/>
            <person name="Kohara Y."/>
            <person name="Sugano S."/>
            <person name="Fujiyama A."/>
            <person name="Delaux P.-M."/>
            <person name="Quint M."/>
            <person name="TheiBen G."/>
            <person name="Hagemann M."/>
            <person name="Harholt J."/>
            <person name="Dunand C."/>
            <person name="Zachgo S."/>
            <person name="Langdale J."/>
            <person name="Maumus F."/>
            <person name="Straeten D.V.D."/>
            <person name="Gould S.B."/>
            <person name="Rensing S.A."/>
        </authorList>
    </citation>
    <scope>NUCLEOTIDE SEQUENCE [LARGE SCALE GENOMIC DNA]</scope>
    <source>
        <strain evidence="2 3">S276</strain>
    </source>
</reference>
<proteinExistence type="predicted"/>
<feature type="region of interest" description="Disordered" evidence="1">
    <location>
        <begin position="1"/>
        <end position="369"/>
    </location>
</feature>
<sequence>MEDNRKGASGGGWDDRRSASPHLRPVRSPPSEQSLKAKEEVGKGIVDEDAQRRQQNGSGTEPTESYDGKRIDEDSLTALYYNERRPHPHPHERGRDKERLKERAGGGKPRGKRGKKLDIGGERTPPTESGSESESDSGTETDSDSESGSGSESDEVSDVRSMMGKGKEPFPSLPSLAGTQGRAGATVGAANQGTMPVVVQRREETAKNGTQDDPSGGIRHRTREQQGKGESGEASDSGSSNSASSSSGSGSSSEDDEDAERRRAHDNSEDADDEGEGEEEEDSPQSRSMTLSPLSKGKEKIEEQPRKRKRSVRSNYTSSGEDEVPIVIGGLLPHHQHHHHHHHHHHPYHRKRSPASMPPASKRRQKPSS</sequence>
<name>A0A388KG70_CHABU</name>
<feature type="compositionally biased region" description="Basic and acidic residues" evidence="1">
    <location>
        <begin position="296"/>
        <end position="305"/>
    </location>
</feature>
<feature type="compositionally biased region" description="Acidic residues" evidence="1">
    <location>
        <begin position="269"/>
        <end position="283"/>
    </location>
</feature>
<feature type="compositionally biased region" description="Low complexity" evidence="1">
    <location>
        <begin position="232"/>
        <end position="252"/>
    </location>
</feature>
<organism evidence="2 3">
    <name type="scientific">Chara braunii</name>
    <name type="common">Braun's stonewort</name>
    <dbReference type="NCBI Taxonomy" id="69332"/>
    <lineage>
        <taxon>Eukaryota</taxon>
        <taxon>Viridiplantae</taxon>
        <taxon>Streptophyta</taxon>
        <taxon>Charophyceae</taxon>
        <taxon>Charales</taxon>
        <taxon>Characeae</taxon>
        <taxon>Chara</taxon>
    </lineage>
</organism>
<evidence type="ECO:0000256" key="1">
    <source>
        <dbReference type="SAM" id="MobiDB-lite"/>
    </source>
</evidence>
<dbReference type="AlphaFoldDB" id="A0A388KG70"/>
<dbReference type="EMBL" id="BFEA01000109">
    <property type="protein sequence ID" value="GBG69045.1"/>
    <property type="molecule type" value="Genomic_DNA"/>
</dbReference>
<feature type="compositionally biased region" description="Basic and acidic residues" evidence="1">
    <location>
        <begin position="82"/>
        <end position="105"/>
    </location>
</feature>
<protein>
    <submittedName>
        <fullName evidence="2">Uncharacterized protein</fullName>
    </submittedName>
</protein>
<evidence type="ECO:0000313" key="3">
    <source>
        <dbReference type="Proteomes" id="UP000265515"/>
    </source>
</evidence>
<dbReference type="Proteomes" id="UP000265515">
    <property type="component" value="Unassembled WGS sequence"/>
</dbReference>
<feature type="compositionally biased region" description="Acidic residues" evidence="1">
    <location>
        <begin position="131"/>
        <end position="145"/>
    </location>
</feature>
<gene>
    <name evidence="2" type="ORF">CBR_g3743</name>
</gene>
<feature type="compositionally biased region" description="Basic residues" evidence="1">
    <location>
        <begin position="334"/>
        <end position="353"/>
    </location>
</feature>
<feature type="compositionally biased region" description="Basic and acidic residues" evidence="1">
    <location>
        <begin position="259"/>
        <end position="268"/>
    </location>
</feature>
<evidence type="ECO:0000313" key="2">
    <source>
        <dbReference type="EMBL" id="GBG69045.1"/>
    </source>
</evidence>
<dbReference type="Gramene" id="GBG69045">
    <property type="protein sequence ID" value="GBG69045"/>
    <property type="gene ID" value="CBR_g3743"/>
</dbReference>